<evidence type="ECO:0000256" key="1">
    <source>
        <dbReference type="SAM" id="Phobius"/>
    </source>
</evidence>
<dbReference type="AlphaFoldDB" id="A0A1L9QNR0"/>
<dbReference type="STRING" id="1925591.BI308_17095"/>
<evidence type="ECO:0008006" key="4">
    <source>
        <dbReference type="Google" id="ProtNLM"/>
    </source>
</evidence>
<dbReference type="Proteomes" id="UP000183940">
    <property type="component" value="Unassembled WGS sequence"/>
</dbReference>
<feature type="transmembrane region" description="Helical" evidence="1">
    <location>
        <begin position="21"/>
        <end position="39"/>
    </location>
</feature>
<keyword evidence="3" id="KW-1185">Reference proteome</keyword>
<accession>A0A1L9QNR0</accession>
<evidence type="ECO:0000313" key="3">
    <source>
        <dbReference type="Proteomes" id="UP000183940"/>
    </source>
</evidence>
<evidence type="ECO:0000313" key="2">
    <source>
        <dbReference type="EMBL" id="OJJ24304.1"/>
    </source>
</evidence>
<dbReference type="Pfam" id="PF03929">
    <property type="entry name" value="PepSY_TM"/>
    <property type="match status" value="1"/>
</dbReference>
<organism evidence="2 3">
    <name type="scientific">Roseofilum reptotaenium AO1-A</name>
    <dbReference type="NCBI Taxonomy" id="1925591"/>
    <lineage>
        <taxon>Bacteria</taxon>
        <taxon>Bacillati</taxon>
        <taxon>Cyanobacteriota</taxon>
        <taxon>Cyanophyceae</taxon>
        <taxon>Desertifilales</taxon>
        <taxon>Desertifilaceae</taxon>
        <taxon>Roseofilum</taxon>
    </lineage>
</organism>
<dbReference type="EMBL" id="MLAW01000033">
    <property type="protein sequence ID" value="OJJ24304.1"/>
    <property type="molecule type" value="Genomic_DNA"/>
</dbReference>
<dbReference type="PANTHER" id="PTHR34219:SF3">
    <property type="entry name" value="BLL7967 PROTEIN"/>
    <property type="match status" value="1"/>
</dbReference>
<keyword evidence="1" id="KW-0812">Transmembrane</keyword>
<reference evidence="2" key="1">
    <citation type="submission" date="2016-10" db="EMBL/GenBank/DDBJ databases">
        <title>CRISPR-Cas defence system in Roseofilum reptotaenium: evidence of a bacteriophage-cyanobacterium arms race in the coral black band disease.</title>
        <authorList>
            <person name="Buerger P."/>
            <person name="Wood-Charlson E.M."/>
            <person name="Weynberg K.D."/>
            <person name="Willis B."/>
            <person name="Van Oppen M.J."/>
        </authorList>
    </citation>
    <scope>NUCLEOTIDE SEQUENCE [LARGE SCALE GENOMIC DNA]</scope>
    <source>
        <strain evidence="2">AO1-A</strain>
    </source>
</reference>
<keyword evidence="1" id="KW-0472">Membrane</keyword>
<dbReference type="InterPro" id="IPR005625">
    <property type="entry name" value="PepSY-ass_TM"/>
</dbReference>
<keyword evidence="1" id="KW-1133">Transmembrane helix</keyword>
<name>A0A1L9QNR0_9CYAN</name>
<feature type="transmembrane region" description="Helical" evidence="1">
    <location>
        <begin position="149"/>
        <end position="167"/>
    </location>
</feature>
<proteinExistence type="predicted"/>
<gene>
    <name evidence="2" type="ORF">BI308_17095</name>
</gene>
<dbReference type="PANTHER" id="PTHR34219">
    <property type="entry name" value="IRON-REGULATED INNER MEMBRANE PROTEIN-RELATED"/>
    <property type="match status" value="1"/>
</dbReference>
<protein>
    <recommendedName>
        <fullName evidence="4">Peptidase</fullName>
    </recommendedName>
</protein>
<sequence>MSSFKRKLMKWSLNIHKYLGVALCIFLISLAVTGIFLSYKGAYDWMQASTARGTEGSIETMMPLSEAVEKVMLLNLPEFQTPDDINRIDIRLNKGTYKVRAKGHIPLEVQLDAQTGEVLSQSYRWADWIEHVHTGEIINESMRKTSGTILGMTTIILSVTGLILWAIPALRKTRKRTPAG</sequence>
<comment type="caution">
    <text evidence="2">The sequence shown here is derived from an EMBL/GenBank/DDBJ whole genome shotgun (WGS) entry which is preliminary data.</text>
</comment>